<protein>
    <submittedName>
        <fullName evidence="2">Membrane attack complex component-perforin (MACPF) domain</fullName>
    </submittedName>
</protein>
<dbReference type="AlphaFoldDB" id="A0AAD9PJ14"/>
<name>A0AAD9PJ14_9APIC</name>
<dbReference type="Proteomes" id="UP001214638">
    <property type="component" value="Unassembled WGS sequence"/>
</dbReference>
<proteinExistence type="predicted"/>
<dbReference type="PROSITE" id="PS51412">
    <property type="entry name" value="MACPF_2"/>
    <property type="match status" value="1"/>
</dbReference>
<keyword evidence="3" id="KW-1185">Reference proteome</keyword>
<dbReference type="GeneID" id="94337444"/>
<dbReference type="EMBL" id="JALLKP010000004">
    <property type="protein sequence ID" value="KAK2195471.1"/>
    <property type="molecule type" value="Genomic_DNA"/>
</dbReference>
<reference evidence="2" key="1">
    <citation type="journal article" date="2023" name="Nat. Microbiol.">
        <title>Babesia duncani multi-omics identifies virulence factors and drug targets.</title>
        <authorList>
            <person name="Singh P."/>
            <person name="Lonardi S."/>
            <person name="Liang Q."/>
            <person name="Vydyam P."/>
            <person name="Khabirova E."/>
            <person name="Fang T."/>
            <person name="Gihaz S."/>
            <person name="Thekkiniath J."/>
            <person name="Munshi M."/>
            <person name="Abel S."/>
            <person name="Ciampossin L."/>
            <person name="Batugedara G."/>
            <person name="Gupta M."/>
            <person name="Lu X.M."/>
            <person name="Lenz T."/>
            <person name="Chakravarty S."/>
            <person name="Cornillot E."/>
            <person name="Hu Y."/>
            <person name="Ma W."/>
            <person name="Gonzalez L.M."/>
            <person name="Sanchez S."/>
            <person name="Estrada K."/>
            <person name="Sanchez-Flores A."/>
            <person name="Montero E."/>
            <person name="Harb O.S."/>
            <person name="Le Roch K.G."/>
            <person name="Mamoun C.B."/>
        </authorList>
    </citation>
    <scope>NUCLEOTIDE SEQUENCE</scope>
    <source>
        <strain evidence="2">WA1</strain>
    </source>
</reference>
<dbReference type="RefSeq" id="XP_067802314.1">
    <property type="nucleotide sequence ID" value="XM_067948163.1"/>
</dbReference>
<organism evidence="2 3">
    <name type="scientific">Babesia duncani</name>
    <dbReference type="NCBI Taxonomy" id="323732"/>
    <lineage>
        <taxon>Eukaryota</taxon>
        <taxon>Sar</taxon>
        <taxon>Alveolata</taxon>
        <taxon>Apicomplexa</taxon>
        <taxon>Aconoidasida</taxon>
        <taxon>Piroplasmida</taxon>
        <taxon>Babesiidae</taxon>
        <taxon>Babesia</taxon>
    </lineage>
</organism>
<dbReference type="Pfam" id="PF01823">
    <property type="entry name" value="MACPF"/>
    <property type="match status" value="1"/>
</dbReference>
<dbReference type="InterPro" id="IPR020864">
    <property type="entry name" value="MACPF"/>
</dbReference>
<dbReference type="KEGG" id="bdw:94337444"/>
<feature type="domain" description="MACPF" evidence="1">
    <location>
        <begin position="1"/>
        <end position="327"/>
    </location>
</feature>
<evidence type="ECO:0000313" key="3">
    <source>
        <dbReference type="Proteomes" id="UP001214638"/>
    </source>
</evidence>
<evidence type="ECO:0000313" key="2">
    <source>
        <dbReference type="EMBL" id="KAK2195471.1"/>
    </source>
</evidence>
<sequence>MTNVLFIFLEIEYLGCGYDAIRKTNDIYEYGLDVAYKNQVLAFGVSLDKIHTNNTLEYITPNGVYMTIFPSCVYQKEVKQSTEQEEALSSLGVTASYDRMGLSGNAQEIHKNNTASDKSRLINIQYCSMYTATTKITRDSIFVWGFRRAFYKLVNRTRAAKKKNYCNAHILHYKRCSKILKYWFQFFGDFGTHLVTRIIIGGRRSFIEDKAKGSKADQAKLTRDASMEIGQVNAAATDTKTAAAKKTSAGFKRSMTILGGEVTKGFGVGNFSKEWVDSLHKDAIPVKVGITPYSEIFEPLGLQREYKRALELYKAYTNALYNKSKTRREAKE</sequence>
<evidence type="ECO:0000259" key="1">
    <source>
        <dbReference type="PROSITE" id="PS51412"/>
    </source>
</evidence>
<gene>
    <name evidence="2" type="ORF">BdWA1_003147</name>
</gene>
<comment type="caution">
    <text evidence="2">The sequence shown here is derived from an EMBL/GenBank/DDBJ whole genome shotgun (WGS) entry which is preliminary data.</text>
</comment>
<accession>A0AAD9PJ14</accession>